<dbReference type="InterPro" id="IPR002575">
    <property type="entry name" value="Aminoglycoside_PTrfase"/>
</dbReference>
<dbReference type="Pfam" id="PF01636">
    <property type="entry name" value="APH"/>
    <property type="match status" value="1"/>
</dbReference>
<feature type="binding site" evidence="12">
    <location>
        <position position="201"/>
    </location>
    <ligand>
        <name>Mg(2+)</name>
        <dbReference type="ChEBI" id="CHEBI:18420"/>
    </ligand>
</feature>
<evidence type="ECO:0000256" key="3">
    <source>
        <dbReference type="ARBA" id="ARBA00017903"/>
    </source>
</evidence>
<reference evidence="14 15" key="1">
    <citation type="submission" date="2018-08" db="EMBL/GenBank/DDBJ databases">
        <title>Comparative analysis of Burkholderia isolates from Puerto Rico.</title>
        <authorList>
            <person name="Hall C."/>
            <person name="Sahl J."/>
            <person name="Wagner D."/>
        </authorList>
    </citation>
    <scope>NUCLEOTIDE SEQUENCE [LARGE SCALE GENOMIC DNA]</scope>
    <source>
        <strain evidence="14 15">Bp9001</strain>
    </source>
</reference>
<dbReference type="NCBIfam" id="NF032898">
    <property type="entry name" value="APH_3p_II"/>
    <property type="match status" value="1"/>
</dbReference>
<feature type="binding site" evidence="12">
    <location>
        <position position="188"/>
    </location>
    <ligand>
        <name>Mg(2+)</name>
        <dbReference type="ChEBI" id="CHEBI:18420"/>
    </ligand>
</feature>
<proteinExistence type="inferred from homology"/>
<dbReference type="GO" id="GO:0046677">
    <property type="term" value="P:response to antibiotic"/>
    <property type="evidence" value="ECO:0007669"/>
    <property type="project" value="UniProtKB-KW"/>
</dbReference>
<dbReference type="AlphaFoldDB" id="A0A0G3Z7B8"/>
<sequence length="256" mass="28649">MLFPAAWHAYFLDGGMERQTVGESRADVFRLRRQSGAEVFVKSERADSLSELPQEIARLRWMRQVGLPCPQVLEATTENGRHWLLMTAVAGRDLASAANLAPAQIVQIIAQALRSLHAIPWERCPFDHRPGQRVIDARARVEAQVVDEANFDNERLGRTAADVFAELLSSTPDTVDAVVVHGDACLPNLMADGSTFSGFIDCGRLGVSDRYQDLALATRSITRNLGQQWVAPFFDVYGVVPDMRRIRFYNLLDEFF</sequence>
<evidence type="ECO:0000256" key="10">
    <source>
        <dbReference type="PIRNR" id="PIRNR000706"/>
    </source>
</evidence>
<gene>
    <name evidence="14" type="ORF">DF037_34580</name>
</gene>
<evidence type="ECO:0000256" key="1">
    <source>
        <dbReference type="ARBA" id="ARBA00006219"/>
    </source>
</evidence>
<keyword evidence="5 10" id="KW-0547">Nucleotide-binding</keyword>
<keyword evidence="12" id="KW-0479">Metal-binding</keyword>
<comment type="caution">
    <text evidence="14">The sequence shown here is derived from an EMBL/GenBank/DDBJ whole genome shotgun (WGS) entry which is preliminary data.</text>
</comment>
<dbReference type="KEGG" id="bcon:NL30_36050"/>
<dbReference type="Proteomes" id="UP000269271">
    <property type="component" value="Unassembled WGS sequence"/>
</dbReference>
<dbReference type="InterPro" id="IPR024165">
    <property type="entry name" value="Kan/Strep_kinase"/>
</dbReference>
<dbReference type="InterPro" id="IPR011009">
    <property type="entry name" value="Kinase-like_dom_sf"/>
</dbReference>
<dbReference type="EMBL" id="QTQX01000031">
    <property type="protein sequence ID" value="RQT18997.1"/>
    <property type="molecule type" value="Genomic_DNA"/>
</dbReference>
<keyword evidence="8 10" id="KW-0046">Antibiotic resistance</keyword>
<evidence type="ECO:0000256" key="6">
    <source>
        <dbReference type="ARBA" id="ARBA00022777"/>
    </source>
</evidence>
<organism evidence="14 15">
    <name type="scientific">Burkholderia contaminans</name>
    <dbReference type="NCBI Taxonomy" id="488447"/>
    <lineage>
        <taxon>Bacteria</taxon>
        <taxon>Pseudomonadati</taxon>
        <taxon>Pseudomonadota</taxon>
        <taxon>Betaproteobacteria</taxon>
        <taxon>Burkholderiales</taxon>
        <taxon>Burkholderiaceae</taxon>
        <taxon>Burkholderia</taxon>
        <taxon>Burkholderia cepacia complex</taxon>
    </lineage>
</organism>
<evidence type="ECO:0000256" key="4">
    <source>
        <dbReference type="ARBA" id="ARBA00022679"/>
    </source>
</evidence>
<evidence type="ECO:0000256" key="9">
    <source>
        <dbReference type="ARBA" id="ARBA00048925"/>
    </source>
</evidence>
<accession>A0A0G3Z7B8</accession>
<dbReference type="PANTHER" id="PTHR21310">
    <property type="entry name" value="AMINOGLYCOSIDE PHOSPHOTRANSFERASE-RELATED-RELATED"/>
    <property type="match status" value="1"/>
</dbReference>
<evidence type="ECO:0000256" key="7">
    <source>
        <dbReference type="ARBA" id="ARBA00022840"/>
    </source>
</evidence>
<name>A0A0G3Z7B8_9BURK</name>
<evidence type="ECO:0000313" key="15">
    <source>
        <dbReference type="Proteomes" id="UP000269271"/>
    </source>
</evidence>
<evidence type="ECO:0000259" key="13">
    <source>
        <dbReference type="Pfam" id="PF01636"/>
    </source>
</evidence>
<keyword evidence="12" id="KW-0460">Magnesium</keyword>
<dbReference type="Gene3D" id="3.30.200.20">
    <property type="entry name" value="Phosphorylase Kinase, domain 1"/>
    <property type="match status" value="1"/>
</dbReference>
<dbReference type="GO" id="GO:0008910">
    <property type="term" value="F:kanamycin kinase activity"/>
    <property type="evidence" value="ECO:0007669"/>
    <property type="project" value="UniProtKB-EC"/>
</dbReference>
<dbReference type="Gene3D" id="3.90.1200.10">
    <property type="match status" value="1"/>
</dbReference>
<dbReference type="SUPFAM" id="SSF56112">
    <property type="entry name" value="Protein kinase-like (PK-like)"/>
    <property type="match status" value="1"/>
</dbReference>
<dbReference type="InterPro" id="IPR051678">
    <property type="entry name" value="AGP_Transferase"/>
</dbReference>
<keyword evidence="7 10" id="KW-0067">ATP-binding</keyword>
<dbReference type="CDD" id="cd05150">
    <property type="entry name" value="APH"/>
    <property type="match status" value="1"/>
</dbReference>
<dbReference type="PANTHER" id="PTHR21310:SF41">
    <property type="entry name" value="3'-PHOSPHOTRANSFERASE, PUTATIVE-RELATED"/>
    <property type="match status" value="1"/>
</dbReference>
<evidence type="ECO:0000256" key="8">
    <source>
        <dbReference type="ARBA" id="ARBA00023251"/>
    </source>
</evidence>
<dbReference type="GO" id="GO:0046872">
    <property type="term" value="F:metal ion binding"/>
    <property type="evidence" value="ECO:0007669"/>
    <property type="project" value="UniProtKB-KW"/>
</dbReference>
<evidence type="ECO:0000256" key="5">
    <source>
        <dbReference type="ARBA" id="ARBA00022741"/>
    </source>
</evidence>
<accession>A0A1C8ZPB8</accession>
<keyword evidence="6 10" id="KW-0418">Kinase</keyword>
<evidence type="ECO:0000256" key="2">
    <source>
        <dbReference type="ARBA" id="ARBA00012193"/>
    </source>
</evidence>
<dbReference type="GO" id="GO:0005524">
    <property type="term" value="F:ATP binding"/>
    <property type="evidence" value="ECO:0007669"/>
    <property type="project" value="UniProtKB-KW"/>
</dbReference>
<evidence type="ECO:0000313" key="14">
    <source>
        <dbReference type="EMBL" id="RQT18997.1"/>
    </source>
</evidence>
<protein>
    <recommendedName>
        <fullName evidence="3">Aminoglycoside 3'-phosphotransferase</fullName>
        <ecNumber evidence="2">2.7.1.95</ecNumber>
    </recommendedName>
</protein>
<dbReference type="EC" id="2.7.1.95" evidence="2"/>
<evidence type="ECO:0000256" key="11">
    <source>
        <dbReference type="PIRSR" id="PIRSR000706-1"/>
    </source>
</evidence>
<dbReference type="NCBIfam" id="NF033068">
    <property type="entry name" value="APH_3p"/>
    <property type="match status" value="1"/>
</dbReference>
<comment type="catalytic activity">
    <reaction evidence="9">
        <text>kanamycin A + ATP = kanamycin 3'-phosphate + ADP + H(+)</text>
        <dbReference type="Rhea" id="RHEA:24256"/>
        <dbReference type="ChEBI" id="CHEBI:15378"/>
        <dbReference type="ChEBI" id="CHEBI:30616"/>
        <dbReference type="ChEBI" id="CHEBI:57909"/>
        <dbReference type="ChEBI" id="CHEBI:58214"/>
        <dbReference type="ChEBI" id="CHEBI:456216"/>
        <dbReference type="EC" id="2.7.1.95"/>
    </reaction>
</comment>
<evidence type="ECO:0000256" key="12">
    <source>
        <dbReference type="PIRSR" id="PIRSR000706-2"/>
    </source>
</evidence>
<feature type="active site" description="Proton acceptor" evidence="11">
    <location>
        <position position="183"/>
    </location>
</feature>
<feature type="domain" description="Aminoglycoside phosphotransferase" evidence="13">
    <location>
        <begin position="26"/>
        <end position="249"/>
    </location>
</feature>
<dbReference type="PIRSF" id="PIRSF000706">
    <property type="entry name" value="Kanamycin_kin"/>
    <property type="match status" value="1"/>
</dbReference>
<keyword evidence="4 10" id="KW-0808">Transferase</keyword>
<comment type="similarity">
    <text evidence="1 10">Belongs to the aminoglycoside phosphotransferase family.</text>
</comment>